<dbReference type="InterPro" id="IPR013106">
    <property type="entry name" value="Ig_V-set"/>
</dbReference>
<evidence type="ECO:0000256" key="7">
    <source>
        <dbReference type="ARBA" id="ARBA00023157"/>
    </source>
</evidence>
<dbReference type="InterPro" id="IPR007110">
    <property type="entry name" value="Ig-like_dom"/>
</dbReference>
<dbReference type="Ensembl" id="ENSCVAT00000021048.1">
    <property type="protein sequence ID" value="ENSCVAP00000013493.1"/>
    <property type="gene ID" value="ENSCVAG00000015986.1"/>
</dbReference>
<evidence type="ECO:0000313" key="13">
    <source>
        <dbReference type="Proteomes" id="UP000265020"/>
    </source>
</evidence>
<evidence type="ECO:0000256" key="3">
    <source>
        <dbReference type="ARBA" id="ARBA00022692"/>
    </source>
</evidence>
<comment type="subcellular location">
    <subcellularLocation>
        <location evidence="1">Cell membrane</location>
        <topology evidence="1">Single-pass type I membrane protein</topology>
    </subcellularLocation>
</comment>
<keyword evidence="8" id="KW-0675">Receptor</keyword>
<evidence type="ECO:0000256" key="5">
    <source>
        <dbReference type="ARBA" id="ARBA00022989"/>
    </source>
</evidence>
<keyword evidence="10" id="KW-0393">Immunoglobulin domain</keyword>
<protein>
    <recommendedName>
        <fullName evidence="11">Ig-like domain-containing protein</fullName>
    </recommendedName>
</protein>
<proteinExistence type="predicted"/>
<evidence type="ECO:0000256" key="9">
    <source>
        <dbReference type="ARBA" id="ARBA00023180"/>
    </source>
</evidence>
<evidence type="ECO:0000256" key="2">
    <source>
        <dbReference type="ARBA" id="ARBA00022475"/>
    </source>
</evidence>
<keyword evidence="7" id="KW-1015">Disulfide bond</keyword>
<evidence type="ECO:0000256" key="6">
    <source>
        <dbReference type="ARBA" id="ARBA00023136"/>
    </source>
</evidence>
<evidence type="ECO:0000259" key="11">
    <source>
        <dbReference type="PROSITE" id="PS50835"/>
    </source>
</evidence>
<accession>A0A3Q2D4T6</accession>
<keyword evidence="6" id="KW-0472">Membrane</keyword>
<keyword evidence="9" id="KW-0325">Glycoprotein</keyword>
<dbReference type="PROSITE" id="PS50835">
    <property type="entry name" value="IG_LIKE"/>
    <property type="match status" value="1"/>
</dbReference>
<evidence type="ECO:0000256" key="8">
    <source>
        <dbReference type="ARBA" id="ARBA00023170"/>
    </source>
</evidence>
<dbReference type="PANTHER" id="PTHR25466">
    <property type="entry name" value="T-LYMPHOCYTE ACTIVATION ANTIGEN"/>
    <property type="match status" value="1"/>
</dbReference>
<dbReference type="OMA" id="ILAGVEW"/>
<dbReference type="GO" id="GO:0071222">
    <property type="term" value="P:cellular response to lipopolysaccharide"/>
    <property type="evidence" value="ECO:0007669"/>
    <property type="project" value="TreeGrafter"/>
</dbReference>
<keyword evidence="3" id="KW-0812">Transmembrane</keyword>
<name>A0A3Q2D4T6_CYPVA</name>
<dbReference type="SMART" id="SM00406">
    <property type="entry name" value="IGv"/>
    <property type="match status" value="1"/>
</dbReference>
<evidence type="ECO:0000256" key="10">
    <source>
        <dbReference type="ARBA" id="ARBA00023319"/>
    </source>
</evidence>
<dbReference type="GO" id="GO:0031295">
    <property type="term" value="P:T cell costimulation"/>
    <property type="evidence" value="ECO:0007669"/>
    <property type="project" value="TreeGrafter"/>
</dbReference>
<dbReference type="InterPro" id="IPR013783">
    <property type="entry name" value="Ig-like_fold"/>
</dbReference>
<dbReference type="InterPro" id="IPR051713">
    <property type="entry name" value="T-cell_Activation_Regulation"/>
</dbReference>
<evidence type="ECO:0000256" key="4">
    <source>
        <dbReference type="ARBA" id="ARBA00022729"/>
    </source>
</evidence>
<dbReference type="AlphaFoldDB" id="A0A3Q2D4T6"/>
<keyword evidence="2" id="KW-1003">Cell membrane</keyword>
<reference evidence="12" key="1">
    <citation type="submission" date="2025-08" db="UniProtKB">
        <authorList>
            <consortium name="Ensembl"/>
        </authorList>
    </citation>
    <scope>IDENTIFICATION</scope>
</reference>
<keyword evidence="13" id="KW-1185">Reference proteome</keyword>
<dbReference type="SUPFAM" id="SSF48726">
    <property type="entry name" value="Immunoglobulin"/>
    <property type="match status" value="1"/>
</dbReference>
<dbReference type="Proteomes" id="UP000265020">
    <property type="component" value="Unassembled WGS sequence"/>
</dbReference>
<feature type="domain" description="Ig-like" evidence="11">
    <location>
        <begin position="22"/>
        <end position="122"/>
    </location>
</feature>
<evidence type="ECO:0000313" key="12">
    <source>
        <dbReference type="Ensembl" id="ENSCVAP00000013493.1"/>
    </source>
</evidence>
<dbReference type="GO" id="GO:0042102">
    <property type="term" value="P:positive regulation of T cell proliferation"/>
    <property type="evidence" value="ECO:0007669"/>
    <property type="project" value="TreeGrafter"/>
</dbReference>
<dbReference type="GO" id="GO:0042130">
    <property type="term" value="P:negative regulation of T cell proliferation"/>
    <property type="evidence" value="ECO:0007669"/>
    <property type="project" value="TreeGrafter"/>
</dbReference>
<keyword evidence="5" id="KW-1133">Transmembrane helix</keyword>
<evidence type="ECO:0000256" key="1">
    <source>
        <dbReference type="ARBA" id="ARBA00004251"/>
    </source>
</evidence>
<organism evidence="12 13">
    <name type="scientific">Cyprinodon variegatus</name>
    <name type="common">Sheepshead minnow</name>
    <dbReference type="NCBI Taxonomy" id="28743"/>
    <lineage>
        <taxon>Eukaryota</taxon>
        <taxon>Metazoa</taxon>
        <taxon>Chordata</taxon>
        <taxon>Craniata</taxon>
        <taxon>Vertebrata</taxon>
        <taxon>Euteleostomi</taxon>
        <taxon>Actinopterygii</taxon>
        <taxon>Neopterygii</taxon>
        <taxon>Teleostei</taxon>
        <taxon>Neoteleostei</taxon>
        <taxon>Acanthomorphata</taxon>
        <taxon>Ovalentaria</taxon>
        <taxon>Atherinomorphae</taxon>
        <taxon>Cyprinodontiformes</taxon>
        <taxon>Cyprinodontidae</taxon>
        <taxon>Cyprinodon</taxon>
    </lineage>
</organism>
<dbReference type="GeneTree" id="ENSGT00940000168740"/>
<dbReference type="SMART" id="SM00409">
    <property type="entry name" value="IG"/>
    <property type="match status" value="1"/>
</dbReference>
<dbReference type="GO" id="GO:0006955">
    <property type="term" value="P:immune response"/>
    <property type="evidence" value="ECO:0007669"/>
    <property type="project" value="TreeGrafter"/>
</dbReference>
<dbReference type="InterPro" id="IPR036179">
    <property type="entry name" value="Ig-like_dom_sf"/>
</dbReference>
<keyword evidence="4" id="KW-0732">Signal</keyword>
<dbReference type="InterPro" id="IPR003599">
    <property type="entry name" value="Ig_sub"/>
</dbReference>
<dbReference type="PANTHER" id="PTHR25466:SF9">
    <property type="entry name" value="FIBRONECTIN TYPE-III DOMAIN-CONTAINING PROTEIN"/>
    <property type="match status" value="1"/>
</dbReference>
<dbReference type="Pfam" id="PF07686">
    <property type="entry name" value="V-set"/>
    <property type="match status" value="1"/>
</dbReference>
<dbReference type="GO" id="GO:0007166">
    <property type="term" value="P:cell surface receptor signaling pathway"/>
    <property type="evidence" value="ECO:0007669"/>
    <property type="project" value="TreeGrafter"/>
</dbReference>
<reference evidence="12" key="2">
    <citation type="submission" date="2025-09" db="UniProtKB">
        <authorList>
            <consortium name="Ensembl"/>
        </authorList>
    </citation>
    <scope>IDENTIFICATION</scope>
</reference>
<sequence>LRCSWFLSVLYRFLSGRTKITAEPGENVTLPCRTKNNHPVLVVEWIRNDMGELKHVALYRDGRFDKNGQDPTYENRVDLQDREMKDGDVSLVLMNVTTNHTGTYECRVIQRGNKRRKRSNIKGDPICIISLDVAPRPPSGESVFLCIRTSSSFLVLHDRWMLVFFLKMLIRL</sequence>
<dbReference type="GO" id="GO:0009897">
    <property type="term" value="C:external side of plasma membrane"/>
    <property type="evidence" value="ECO:0007669"/>
    <property type="project" value="TreeGrafter"/>
</dbReference>
<dbReference type="Gene3D" id="2.60.40.10">
    <property type="entry name" value="Immunoglobulins"/>
    <property type="match status" value="1"/>
</dbReference>